<feature type="transmembrane region" description="Helical" evidence="7">
    <location>
        <begin position="241"/>
        <end position="264"/>
    </location>
</feature>
<keyword evidence="5 7" id="KW-0472">Membrane</keyword>
<accession>A0A7W9F995</accession>
<proteinExistence type="predicted"/>
<feature type="transmembrane region" description="Helical" evidence="7">
    <location>
        <begin position="167"/>
        <end position="185"/>
    </location>
</feature>
<feature type="transmembrane region" description="Helical" evidence="7">
    <location>
        <begin position="133"/>
        <end position="160"/>
    </location>
</feature>
<evidence type="ECO:0000256" key="5">
    <source>
        <dbReference type="ARBA" id="ARBA00023136"/>
    </source>
</evidence>
<evidence type="ECO:0000256" key="4">
    <source>
        <dbReference type="ARBA" id="ARBA00022989"/>
    </source>
</evidence>
<dbReference type="EMBL" id="JACHOQ010000007">
    <property type="protein sequence ID" value="MBB5740892.1"/>
    <property type="molecule type" value="Genomic_DNA"/>
</dbReference>
<dbReference type="RefSeq" id="WP_224764360.1">
    <property type="nucleotide sequence ID" value="NZ_CAJFZW010000024.1"/>
</dbReference>
<feature type="compositionally biased region" description="Basic and acidic residues" evidence="6">
    <location>
        <begin position="93"/>
        <end position="106"/>
    </location>
</feature>
<keyword evidence="4 7" id="KW-1133">Transmembrane helix</keyword>
<feature type="transmembrane region" description="Helical" evidence="7">
    <location>
        <begin position="284"/>
        <end position="304"/>
    </location>
</feature>
<sequence length="443" mass="49322">MALRTGDFKRDRAPWPGNAGGGFAVRLLMFRFKSSPQPRRRPWWRFVAAALGGLTAGAGAAHLLYTQGHKVGVELRPKRPEPLPPKPPTPEDYEAREPGRGRLARRPEQIPHKGWIDILWRTGGSYFGDRVGFVAGGVTFFTLLSLFPLLGSFVTLYGLFADPADAWSRLQFLYAVMPDSIAQFLGGEMERLARNSSGQLTFTLIWTLALSLWTANGAVKVLFYGLNVAYHEVERRNIVRYNLLCMGFTVGGVVALLLTSALVVGAPVVIRLFGLQEEWGLLALLRWPLLLVGYVTALTLIYRFGPCRQKARWRWLTPGALFAALLSLTVSFLFSWYLTNFVRTDSYGPLAAIMGFLLWTWLSVQVILMGAELNAEIEHQTAMDTTTGKPQPIGDRGAKVADTVGARRGNPAALAFTQRHAEAMADRLTRRRSRRERDETATE</sequence>
<feature type="transmembrane region" description="Helical" evidence="7">
    <location>
        <begin position="350"/>
        <end position="371"/>
    </location>
</feature>
<feature type="transmembrane region" description="Helical" evidence="7">
    <location>
        <begin position="43"/>
        <end position="65"/>
    </location>
</feature>
<evidence type="ECO:0000256" key="2">
    <source>
        <dbReference type="ARBA" id="ARBA00022475"/>
    </source>
</evidence>
<dbReference type="Proteomes" id="UP000527324">
    <property type="component" value="Unassembled WGS sequence"/>
</dbReference>
<keyword evidence="9" id="KW-1185">Reference proteome</keyword>
<dbReference type="PANTHER" id="PTHR30213:SF0">
    <property type="entry name" value="UPF0761 MEMBRANE PROTEIN YIHY"/>
    <property type="match status" value="1"/>
</dbReference>
<feature type="transmembrane region" description="Helical" evidence="7">
    <location>
        <begin position="205"/>
        <end position="229"/>
    </location>
</feature>
<feature type="transmembrane region" description="Helical" evidence="7">
    <location>
        <begin position="316"/>
        <end position="338"/>
    </location>
</feature>
<dbReference type="NCBIfam" id="TIGR00765">
    <property type="entry name" value="yihY_not_rbn"/>
    <property type="match status" value="1"/>
</dbReference>
<protein>
    <submittedName>
        <fullName evidence="8">Membrane protein</fullName>
    </submittedName>
</protein>
<keyword evidence="3 7" id="KW-0812">Transmembrane</keyword>
<reference evidence="8 9" key="1">
    <citation type="submission" date="2020-08" db="EMBL/GenBank/DDBJ databases">
        <title>Genomic Encyclopedia of Type Strains, Phase IV (KMG-IV): sequencing the most valuable type-strain genomes for metagenomic binning, comparative biology and taxonomic classification.</title>
        <authorList>
            <person name="Goeker M."/>
        </authorList>
    </citation>
    <scope>NUCLEOTIDE SEQUENCE [LARGE SCALE GENOMIC DNA]</scope>
    <source>
        <strain evidence="8 9">DSM 4731</strain>
    </source>
</reference>
<organism evidence="8 9">
    <name type="scientific">Brevundimonas aurantiaca</name>
    <dbReference type="NCBI Taxonomy" id="74316"/>
    <lineage>
        <taxon>Bacteria</taxon>
        <taxon>Pseudomonadati</taxon>
        <taxon>Pseudomonadota</taxon>
        <taxon>Alphaproteobacteria</taxon>
        <taxon>Caulobacterales</taxon>
        <taxon>Caulobacteraceae</taxon>
        <taxon>Brevundimonas</taxon>
    </lineage>
</organism>
<dbReference type="GO" id="GO:0005886">
    <property type="term" value="C:plasma membrane"/>
    <property type="evidence" value="ECO:0007669"/>
    <property type="project" value="UniProtKB-SubCell"/>
</dbReference>
<comment type="subcellular location">
    <subcellularLocation>
        <location evidence="1">Cell membrane</location>
        <topology evidence="1">Multi-pass membrane protein</topology>
    </subcellularLocation>
</comment>
<feature type="region of interest" description="Disordered" evidence="6">
    <location>
        <begin position="75"/>
        <end position="106"/>
    </location>
</feature>
<dbReference type="Pfam" id="PF03631">
    <property type="entry name" value="Virul_fac_BrkB"/>
    <property type="match status" value="1"/>
</dbReference>
<dbReference type="PANTHER" id="PTHR30213">
    <property type="entry name" value="INNER MEMBRANE PROTEIN YHJD"/>
    <property type="match status" value="1"/>
</dbReference>
<gene>
    <name evidence="8" type="ORF">GGQ93_002624</name>
</gene>
<evidence type="ECO:0000313" key="8">
    <source>
        <dbReference type="EMBL" id="MBB5740892.1"/>
    </source>
</evidence>
<evidence type="ECO:0000313" key="9">
    <source>
        <dbReference type="Proteomes" id="UP000527324"/>
    </source>
</evidence>
<evidence type="ECO:0000256" key="6">
    <source>
        <dbReference type="SAM" id="MobiDB-lite"/>
    </source>
</evidence>
<evidence type="ECO:0000256" key="3">
    <source>
        <dbReference type="ARBA" id="ARBA00022692"/>
    </source>
</evidence>
<evidence type="ECO:0000256" key="7">
    <source>
        <dbReference type="SAM" id="Phobius"/>
    </source>
</evidence>
<dbReference type="AlphaFoldDB" id="A0A7W9F995"/>
<comment type="caution">
    <text evidence="8">The sequence shown here is derived from an EMBL/GenBank/DDBJ whole genome shotgun (WGS) entry which is preliminary data.</text>
</comment>
<dbReference type="InterPro" id="IPR017039">
    <property type="entry name" value="Virul_fac_BrkB"/>
</dbReference>
<evidence type="ECO:0000256" key="1">
    <source>
        <dbReference type="ARBA" id="ARBA00004651"/>
    </source>
</evidence>
<name>A0A7W9F995_9CAUL</name>
<keyword evidence="2" id="KW-1003">Cell membrane</keyword>